<sequence length="118" mass="12988">MADTEMREPTFFILASLVSGRKHGYAMIQDVAELSGGRVHLKVATLYTALDRLGKQELVATAGEEVVDGRLRRYYTVTESGSEALELELQRIEANARQVRSRLLLRPVSLRAASGAIA</sequence>
<dbReference type="InterPro" id="IPR005149">
    <property type="entry name" value="Tscrpt_reg_PadR_N"/>
</dbReference>
<evidence type="ECO:0000259" key="1">
    <source>
        <dbReference type="Pfam" id="PF03551"/>
    </source>
</evidence>
<proteinExistence type="predicted"/>
<dbReference type="AlphaFoldDB" id="A0A0Y0MLU6"/>
<keyword evidence="3" id="KW-1185">Reference proteome</keyword>
<dbReference type="SUPFAM" id="SSF46785">
    <property type="entry name" value="Winged helix' DNA-binding domain"/>
    <property type="match status" value="1"/>
</dbReference>
<protein>
    <submittedName>
        <fullName evidence="2">Transcriptional regulator</fullName>
    </submittedName>
</protein>
<dbReference type="EMBL" id="CP014145">
    <property type="protein sequence ID" value="AMB58059.1"/>
    <property type="molecule type" value="Genomic_DNA"/>
</dbReference>
<dbReference type="Proteomes" id="UP000058305">
    <property type="component" value="Chromosome"/>
</dbReference>
<evidence type="ECO:0000313" key="3">
    <source>
        <dbReference type="Proteomes" id="UP000058305"/>
    </source>
</evidence>
<dbReference type="InterPro" id="IPR052509">
    <property type="entry name" value="Metal_resp_DNA-bind_regulator"/>
</dbReference>
<dbReference type="KEGG" id="mvd:AWU67_03365"/>
<reference evidence="3" key="2">
    <citation type="submission" date="2016-01" db="EMBL/GenBank/DDBJ databases">
        <title>First complete genome sequence of a species in the genus Microterricola, an extremophilic cold active enzyme producing strain ERGS5:02 isolated from Sikkim Himalaya.</title>
        <authorList>
            <person name="Kumar R."/>
            <person name="Singh D."/>
            <person name="Swarnkar M.K."/>
        </authorList>
    </citation>
    <scope>NUCLEOTIDE SEQUENCE [LARGE SCALE GENOMIC DNA]</scope>
    <source>
        <strain evidence="3">ERGS5:02</strain>
    </source>
</reference>
<dbReference type="OrthoDB" id="122286at2"/>
<feature type="domain" description="Transcription regulator PadR N-terminal" evidence="1">
    <location>
        <begin position="13"/>
        <end position="86"/>
    </location>
</feature>
<name>A0A0Y0MLU6_9MICO</name>
<evidence type="ECO:0000313" key="2">
    <source>
        <dbReference type="EMBL" id="AMB58059.1"/>
    </source>
</evidence>
<organism evidence="2 3">
    <name type="scientific">Microterricola viridarii</name>
    <dbReference type="NCBI Taxonomy" id="412690"/>
    <lineage>
        <taxon>Bacteria</taxon>
        <taxon>Bacillati</taxon>
        <taxon>Actinomycetota</taxon>
        <taxon>Actinomycetes</taxon>
        <taxon>Micrococcales</taxon>
        <taxon>Microbacteriaceae</taxon>
        <taxon>Microterricola</taxon>
    </lineage>
</organism>
<dbReference type="Pfam" id="PF03551">
    <property type="entry name" value="PadR"/>
    <property type="match status" value="1"/>
</dbReference>
<dbReference type="PANTHER" id="PTHR33169:SF13">
    <property type="entry name" value="PADR-FAMILY TRANSCRIPTIONAL REGULATOR"/>
    <property type="match status" value="1"/>
</dbReference>
<dbReference type="RefSeq" id="WP_067226754.1">
    <property type="nucleotide sequence ID" value="NZ_CP014145.1"/>
</dbReference>
<reference evidence="2 3" key="1">
    <citation type="journal article" date="2016" name="J. Biotechnol.">
        <title>First complete genome sequence of a species in the genus Microterricola, an extremophilic cold active enzyme producing bacterial strain ERGS5:02 isolated from Sikkim Himalaya.</title>
        <authorList>
            <person name="Himanshu"/>
            <person name="Swarnkar M.K."/>
            <person name="Singh D."/>
            <person name="Kumar R."/>
        </authorList>
    </citation>
    <scope>NUCLEOTIDE SEQUENCE [LARGE SCALE GENOMIC DNA]</scope>
    <source>
        <strain evidence="2 3">ERGS5:02</strain>
    </source>
</reference>
<accession>A0A0Y0MLU6</accession>
<gene>
    <name evidence="2" type="ORF">AWU67_03365</name>
</gene>
<dbReference type="InterPro" id="IPR036388">
    <property type="entry name" value="WH-like_DNA-bd_sf"/>
</dbReference>
<dbReference type="Gene3D" id="1.10.10.10">
    <property type="entry name" value="Winged helix-like DNA-binding domain superfamily/Winged helix DNA-binding domain"/>
    <property type="match status" value="1"/>
</dbReference>
<dbReference type="InterPro" id="IPR036390">
    <property type="entry name" value="WH_DNA-bd_sf"/>
</dbReference>
<dbReference type="PANTHER" id="PTHR33169">
    <property type="entry name" value="PADR-FAMILY TRANSCRIPTIONAL REGULATOR"/>
    <property type="match status" value="1"/>
</dbReference>